<protein>
    <submittedName>
        <fullName evidence="1">Uncharacterized protein</fullName>
    </submittedName>
</protein>
<accession>A0A5B7CUH7</accession>
<organism evidence="1 2">
    <name type="scientific">Portunus trituberculatus</name>
    <name type="common">Swimming crab</name>
    <name type="synonym">Neptunus trituberculatus</name>
    <dbReference type="NCBI Taxonomy" id="210409"/>
    <lineage>
        <taxon>Eukaryota</taxon>
        <taxon>Metazoa</taxon>
        <taxon>Ecdysozoa</taxon>
        <taxon>Arthropoda</taxon>
        <taxon>Crustacea</taxon>
        <taxon>Multicrustacea</taxon>
        <taxon>Malacostraca</taxon>
        <taxon>Eumalacostraca</taxon>
        <taxon>Eucarida</taxon>
        <taxon>Decapoda</taxon>
        <taxon>Pleocyemata</taxon>
        <taxon>Brachyura</taxon>
        <taxon>Eubrachyura</taxon>
        <taxon>Portunoidea</taxon>
        <taxon>Portunidae</taxon>
        <taxon>Portuninae</taxon>
        <taxon>Portunus</taxon>
    </lineage>
</organism>
<dbReference type="EMBL" id="VSRR010000240">
    <property type="protein sequence ID" value="MPC12835.1"/>
    <property type="molecule type" value="Genomic_DNA"/>
</dbReference>
<gene>
    <name evidence="1" type="ORF">E2C01_005549</name>
</gene>
<dbReference type="Proteomes" id="UP000324222">
    <property type="component" value="Unassembled WGS sequence"/>
</dbReference>
<evidence type="ECO:0000313" key="2">
    <source>
        <dbReference type="Proteomes" id="UP000324222"/>
    </source>
</evidence>
<dbReference type="AlphaFoldDB" id="A0A5B7CUH7"/>
<reference evidence="1 2" key="1">
    <citation type="submission" date="2019-05" db="EMBL/GenBank/DDBJ databases">
        <title>Another draft genome of Portunus trituberculatus and its Hox gene families provides insights of decapod evolution.</title>
        <authorList>
            <person name="Jeong J.-H."/>
            <person name="Song I."/>
            <person name="Kim S."/>
            <person name="Choi T."/>
            <person name="Kim D."/>
            <person name="Ryu S."/>
            <person name="Kim W."/>
        </authorList>
    </citation>
    <scope>NUCLEOTIDE SEQUENCE [LARGE SCALE GENOMIC DNA]</scope>
    <source>
        <tissue evidence="1">Muscle</tissue>
    </source>
</reference>
<evidence type="ECO:0000313" key="1">
    <source>
        <dbReference type="EMBL" id="MPC12835.1"/>
    </source>
</evidence>
<keyword evidence="2" id="KW-1185">Reference proteome</keyword>
<sequence>MDYVQKRSLMRCEICSTMRLWKCGWKRYTEPSTATVTLSSFMRLRSTATPAAAKFAARLETHSQA</sequence>
<comment type="caution">
    <text evidence="1">The sequence shown here is derived from an EMBL/GenBank/DDBJ whole genome shotgun (WGS) entry which is preliminary data.</text>
</comment>
<proteinExistence type="predicted"/>
<name>A0A5B7CUH7_PORTR</name>